<gene>
    <name evidence="4" type="ORF">A8M32_20385</name>
</gene>
<dbReference type="Proteomes" id="UP000094342">
    <property type="component" value="Unassembled WGS sequence"/>
</dbReference>
<dbReference type="PANTHER" id="PTHR43531">
    <property type="entry name" value="PROTEIN ICFG"/>
    <property type="match status" value="1"/>
</dbReference>
<reference evidence="5" key="1">
    <citation type="submission" date="2016-05" db="EMBL/GenBank/DDBJ databases">
        <authorList>
            <person name="Li Y."/>
        </authorList>
    </citation>
    <scope>NUCLEOTIDE SEQUENCE [LARGE SCALE GENOMIC DNA]</scope>
    <source>
        <strain evidence="5">YIC4027</strain>
    </source>
</reference>
<feature type="compositionally biased region" description="Polar residues" evidence="3">
    <location>
        <begin position="9"/>
        <end position="33"/>
    </location>
</feature>
<evidence type="ECO:0000256" key="1">
    <source>
        <dbReference type="ARBA" id="ARBA00022500"/>
    </source>
</evidence>
<proteinExistence type="inferred from homology"/>
<dbReference type="GO" id="GO:0006935">
    <property type="term" value="P:chemotaxis"/>
    <property type="evidence" value="ECO:0007669"/>
    <property type="project" value="UniProtKB-KW"/>
</dbReference>
<keyword evidence="5" id="KW-1185">Reference proteome</keyword>
<dbReference type="EMBL" id="LYBW01000061">
    <property type="protein sequence ID" value="ODR89665.1"/>
    <property type="molecule type" value="Genomic_DNA"/>
</dbReference>
<dbReference type="STRING" id="1752398.A8M32_20385"/>
<protein>
    <recommendedName>
        <fullName evidence="6">Methyl-accepting chemotaxis protein</fullName>
    </recommendedName>
</protein>
<organism evidence="4 5">
    <name type="scientific">Sinorhizobium alkalisoli</name>
    <dbReference type="NCBI Taxonomy" id="1752398"/>
    <lineage>
        <taxon>Bacteria</taxon>
        <taxon>Pseudomonadati</taxon>
        <taxon>Pseudomonadota</taxon>
        <taxon>Alphaproteobacteria</taxon>
        <taxon>Hyphomicrobiales</taxon>
        <taxon>Rhizobiaceae</taxon>
        <taxon>Sinorhizobium/Ensifer group</taxon>
        <taxon>Sinorhizobium</taxon>
    </lineage>
</organism>
<dbReference type="SUPFAM" id="SSF58104">
    <property type="entry name" value="Methyl-accepting chemotaxis protein (MCP) signaling domain"/>
    <property type="match status" value="1"/>
</dbReference>
<comment type="caution">
    <text evidence="4">The sequence shown here is derived from an EMBL/GenBank/DDBJ whole genome shotgun (WGS) entry which is preliminary data.</text>
</comment>
<keyword evidence="1" id="KW-0145">Chemotaxis</keyword>
<dbReference type="InterPro" id="IPR051310">
    <property type="entry name" value="MCP_chemotaxis"/>
</dbReference>
<evidence type="ECO:0000256" key="2">
    <source>
        <dbReference type="ARBA" id="ARBA00029447"/>
    </source>
</evidence>
<name>A0A1E3V872_9HYPH</name>
<sequence>MHSIATAAREQSTGLSEVSTAVNQMDQTTQQNAAMVEESTAATNRLADEAANLARLIARFRIDAGTAAPRMAAPDSKPVTSPARALSRTLAGAFGGRGTAAAAVASDWVEF</sequence>
<dbReference type="PANTHER" id="PTHR43531:SF11">
    <property type="entry name" value="METHYL-ACCEPTING CHEMOTAXIS PROTEIN 3"/>
    <property type="match status" value="1"/>
</dbReference>
<accession>A0A1E3V872</accession>
<evidence type="ECO:0000313" key="4">
    <source>
        <dbReference type="EMBL" id="ODR89665.1"/>
    </source>
</evidence>
<dbReference type="Gene3D" id="1.10.287.950">
    <property type="entry name" value="Methyl-accepting chemotaxis protein"/>
    <property type="match status" value="1"/>
</dbReference>
<comment type="similarity">
    <text evidence="2">Belongs to the methyl-accepting chemotaxis (MCP) protein family.</text>
</comment>
<dbReference type="AlphaFoldDB" id="A0A1E3V872"/>
<feature type="region of interest" description="Disordered" evidence="3">
    <location>
        <begin position="1"/>
        <end position="40"/>
    </location>
</feature>
<evidence type="ECO:0000256" key="3">
    <source>
        <dbReference type="SAM" id="MobiDB-lite"/>
    </source>
</evidence>
<evidence type="ECO:0000313" key="5">
    <source>
        <dbReference type="Proteomes" id="UP000094342"/>
    </source>
</evidence>
<evidence type="ECO:0008006" key="6">
    <source>
        <dbReference type="Google" id="ProtNLM"/>
    </source>
</evidence>